<keyword evidence="3" id="KW-0813">Transport</keyword>
<evidence type="ECO:0000256" key="3">
    <source>
        <dbReference type="ARBA" id="ARBA00022448"/>
    </source>
</evidence>
<evidence type="ECO:0000256" key="7">
    <source>
        <dbReference type="ARBA" id="ARBA00022837"/>
    </source>
</evidence>
<dbReference type="GO" id="GO:0006869">
    <property type="term" value="P:lipid transport"/>
    <property type="evidence" value="ECO:0007669"/>
    <property type="project" value="UniProtKB-KW"/>
</dbReference>
<dbReference type="KEGG" id="mpp:MICPUCDRAFT_12826"/>
<evidence type="ECO:0000256" key="9">
    <source>
        <dbReference type="ARBA" id="ARBA00023055"/>
    </source>
</evidence>
<dbReference type="AlphaFoldDB" id="C1MIL8"/>
<evidence type="ECO:0000256" key="1">
    <source>
        <dbReference type="ARBA" id="ARBA00004167"/>
    </source>
</evidence>
<proteinExistence type="inferred from homology"/>
<protein>
    <submittedName>
        <fullName evidence="13">Predicted protein</fullName>
    </submittedName>
</protein>
<sequence>MGGLRALMADVPQWCKRPNFETTVWLNSAIKTLWPRLSAALSKTIGNVLSRRLSRVSPLGMSLRIKEFQLGSESLNLLSVNNVANRNKSANTDGSSVVLDLDVRWTGNPTVVLAVGYRGLPLTVRLSELQVAGTLRLQLSDFDDRMPTFHLLGISFVEKPDIRFALSLVGGNIDMIPGFSDAITNVIGNALTRVMVWPQSIRVPI</sequence>
<keyword evidence="7" id="KW-0106">Calcium</keyword>
<dbReference type="OMA" id="LWIRINV"/>
<dbReference type="eggNOG" id="KOG1012">
    <property type="taxonomic scope" value="Eukaryota"/>
</dbReference>
<evidence type="ECO:0000256" key="10">
    <source>
        <dbReference type="ARBA" id="ARBA00023121"/>
    </source>
</evidence>
<dbReference type="GO" id="GO:0005783">
    <property type="term" value="C:endoplasmic reticulum"/>
    <property type="evidence" value="ECO:0007669"/>
    <property type="project" value="TreeGrafter"/>
</dbReference>
<evidence type="ECO:0000256" key="6">
    <source>
        <dbReference type="ARBA" id="ARBA00022737"/>
    </source>
</evidence>
<gene>
    <name evidence="13" type="ORF">MICPUCDRAFT_12826</name>
</gene>
<dbReference type="GO" id="GO:0008289">
    <property type="term" value="F:lipid binding"/>
    <property type="evidence" value="ECO:0007669"/>
    <property type="project" value="UniProtKB-KW"/>
</dbReference>
<dbReference type="Pfam" id="PF17047">
    <property type="entry name" value="SMP_LBD"/>
    <property type="match status" value="1"/>
</dbReference>
<keyword evidence="5" id="KW-0479">Metal-binding</keyword>
<dbReference type="RefSeq" id="XP_003055153.1">
    <property type="nucleotide sequence ID" value="XM_003055107.1"/>
</dbReference>
<organism evidence="14">
    <name type="scientific">Micromonas pusilla (strain CCMP1545)</name>
    <name type="common">Picoplanktonic green alga</name>
    <dbReference type="NCBI Taxonomy" id="564608"/>
    <lineage>
        <taxon>Eukaryota</taxon>
        <taxon>Viridiplantae</taxon>
        <taxon>Chlorophyta</taxon>
        <taxon>Mamiellophyceae</taxon>
        <taxon>Mamiellales</taxon>
        <taxon>Mamiellaceae</taxon>
        <taxon>Micromonas</taxon>
    </lineage>
</organism>
<dbReference type="InterPro" id="IPR039010">
    <property type="entry name" value="Synaptotagmin_SMP"/>
</dbReference>
<comment type="similarity">
    <text evidence="2">Belongs to the synaptotagmin family.</text>
</comment>
<dbReference type="CDD" id="cd21677">
    <property type="entry name" value="SMP_SYT"/>
    <property type="match status" value="1"/>
</dbReference>
<keyword evidence="10" id="KW-0446">Lipid-binding</keyword>
<comment type="subcellular location">
    <subcellularLocation>
        <location evidence="1">Membrane</location>
        <topology evidence="1">Single-pass membrane protein</topology>
    </subcellularLocation>
</comment>
<dbReference type="OrthoDB" id="498584at2759"/>
<keyword evidence="14" id="KW-1185">Reference proteome</keyword>
<dbReference type="PANTHER" id="PTHR10774">
    <property type="entry name" value="EXTENDED SYNAPTOTAGMIN-RELATED"/>
    <property type="match status" value="1"/>
</dbReference>
<dbReference type="InterPro" id="IPR045050">
    <property type="entry name" value="Synaptotagmin_plant"/>
</dbReference>
<evidence type="ECO:0000259" key="12">
    <source>
        <dbReference type="PROSITE" id="PS51847"/>
    </source>
</evidence>
<reference evidence="13 14" key="1">
    <citation type="journal article" date="2009" name="Science">
        <title>Green evolution and dynamic adaptations revealed by genomes of the marine picoeukaryotes Micromonas.</title>
        <authorList>
            <person name="Worden A.Z."/>
            <person name="Lee J.H."/>
            <person name="Mock T."/>
            <person name="Rouze P."/>
            <person name="Simmons M.P."/>
            <person name="Aerts A.L."/>
            <person name="Allen A.E."/>
            <person name="Cuvelier M.L."/>
            <person name="Derelle E."/>
            <person name="Everett M.V."/>
            <person name="Foulon E."/>
            <person name="Grimwood J."/>
            <person name="Gundlach H."/>
            <person name="Henrissat B."/>
            <person name="Napoli C."/>
            <person name="McDonald S.M."/>
            <person name="Parker M.S."/>
            <person name="Rombauts S."/>
            <person name="Salamov A."/>
            <person name="Von Dassow P."/>
            <person name="Badger J.H."/>
            <person name="Coutinho P.M."/>
            <person name="Demir E."/>
            <person name="Dubchak I."/>
            <person name="Gentemann C."/>
            <person name="Eikrem W."/>
            <person name="Gready J.E."/>
            <person name="John U."/>
            <person name="Lanier W."/>
            <person name="Lindquist E.A."/>
            <person name="Lucas S."/>
            <person name="Mayer K.F."/>
            <person name="Moreau H."/>
            <person name="Not F."/>
            <person name="Otillar R."/>
            <person name="Panaud O."/>
            <person name="Pangilinan J."/>
            <person name="Paulsen I."/>
            <person name="Piegu B."/>
            <person name="Poliakov A."/>
            <person name="Robbens S."/>
            <person name="Schmutz J."/>
            <person name="Toulza E."/>
            <person name="Wyss T."/>
            <person name="Zelensky A."/>
            <person name="Zhou K."/>
            <person name="Armbrust E.V."/>
            <person name="Bhattacharya D."/>
            <person name="Goodenough U.W."/>
            <person name="Van de Peer Y."/>
            <person name="Grigoriev I.V."/>
        </authorList>
    </citation>
    <scope>NUCLEOTIDE SEQUENCE [LARGE SCALE GENOMIC DNA]</scope>
    <source>
        <strain evidence="13 14">CCMP1545</strain>
    </source>
</reference>
<dbReference type="GO" id="GO:0046872">
    <property type="term" value="F:metal ion binding"/>
    <property type="evidence" value="ECO:0007669"/>
    <property type="project" value="UniProtKB-KW"/>
</dbReference>
<keyword evidence="6" id="KW-0677">Repeat</keyword>
<accession>C1MIL8</accession>
<evidence type="ECO:0000256" key="8">
    <source>
        <dbReference type="ARBA" id="ARBA00022989"/>
    </source>
</evidence>
<dbReference type="EMBL" id="GG663735">
    <property type="protein sequence ID" value="EEH60405.1"/>
    <property type="molecule type" value="Genomic_DNA"/>
</dbReference>
<evidence type="ECO:0000256" key="2">
    <source>
        <dbReference type="ARBA" id="ARBA00006996"/>
    </source>
</evidence>
<feature type="non-terminal residue" evidence="13">
    <location>
        <position position="205"/>
    </location>
</feature>
<evidence type="ECO:0000256" key="11">
    <source>
        <dbReference type="ARBA" id="ARBA00023136"/>
    </source>
</evidence>
<dbReference type="PROSITE" id="PS51847">
    <property type="entry name" value="SMP"/>
    <property type="match status" value="1"/>
</dbReference>
<keyword evidence="4" id="KW-0812">Transmembrane</keyword>
<feature type="domain" description="SMP-LTD" evidence="12">
    <location>
        <begin position="18"/>
        <end position="205"/>
    </location>
</feature>
<name>C1MIL8_MICPC</name>
<dbReference type="GeneID" id="9680269"/>
<dbReference type="Proteomes" id="UP000001876">
    <property type="component" value="Unassembled WGS sequence"/>
</dbReference>
<evidence type="ECO:0000256" key="5">
    <source>
        <dbReference type="ARBA" id="ARBA00022723"/>
    </source>
</evidence>
<dbReference type="PANTHER" id="PTHR10774:SF190">
    <property type="entry name" value="C2 CALCIUM_LIPID-BINDING ENDONUCLEASE_EXONUCLEASE_PHOSPHATASE-RELATED"/>
    <property type="match status" value="1"/>
</dbReference>
<dbReference type="InterPro" id="IPR031468">
    <property type="entry name" value="SMP_LBD"/>
</dbReference>
<evidence type="ECO:0000256" key="4">
    <source>
        <dbReference type="ARBA" id="ARBA00022692"/>
    </source>
</evidence>
<dbReference type="GO" id="GO:0016020">
    <property type="term" value="C:membrane"/>
    <property type="evidence" value="ECO:0007669"/>
    <property type="project" value="UniProtKB-SubCell"/>
</dbReference>
<keyword evidence="9" id="KW-0445">Lipid transport</keyword>
<keyword evidence="8" id="KW-1133">Transmembrane helix</keyword>
<keyword evidence="11" id="KW-0472">Membrane</keyword>
<evidence type="ECO:0000313" key="14">
    <source>
        <dbReference type="Proteomes" id="UP000001876"/>
    </source>
</evidence>
<evidence type="ECO:0000313" key="13">
    <source>
        <dbReference type="EMBL" id="EEH60405.1"/>
    </source>
</evidence>